<proteinExistence type="predicted"/>
<dbReference type="Pfam" id="PF07690">
    <property type="entry name" value="MFS_1"/>
    <property type="match status" value="1"/>
</dbReference>
<keyword evidence="4 5" id="KW-0472">Membrane</keyword>
<organism evidence="6">
    <name type="scientific">marine sediment metagenome</name>
    <dbReference type="NCBI Taxonomy" id="412755"/>
    <lineage>
        <taxon>unclassified sequences</taxon>
        <taxon>metagenomes</taxon>
        <taxon>ecological metagenomes</taxon>
    </lineage>
</organism>
<protein>
    <recommendedName>
        <fullName evidence="7">Major facilitator superfamily (MFS) profile domain-containing protein</fullName>
    </recommendedName>
</protein>
<feature type="transmembrane region" description="Helical" evidence="5">
    <location>
        <begin position="144"/>
        <end position="164"/>
    </location>
</feature>
<dbReference type="GO" id="GO:0061513">
    <property type="term" value="F:glucose 6-phosphate:phosphate antiporter activity"/>
    <property type="evidence" value="ECO:0007669"/>
    <property type="project" value="TreeGrafter"/>
</dbReference>
<sequence>CWIITKHFSFDKRGFLFAIVIVSANIGSLLATSPFAKLITHFGWRNALTNIAFTSFALAVLIWLVVRDDNSNKINEVNINNKNIEDVIRTDEEKVSWFTISKEVFKIPIVKYCFFSSLNYATMISFQGLWAVPFFIDIYKMDKSTASDLVALIPLGFLIGVLVLSKLNDTKFGKYIFFYVMAISLIVYFIFTISTTNLPNFFIMILLFLIGFSNSTIPYQFKIYSLILPTRY</sequence>
<dbReference type="GO" id="GO:0035435">
    <property type="term" value="P:phosphate ion transmembrane transport"/>
    <property type="evidence" value="ECO:0007669"/>
    <property type="project" value="TreeGrafter"/>
</dbReference>
<name>X1ECY8_9ZZZZ</name>
<feature type="transmembrane region" description="Helical" evidence="5">
    <location>
        <begin position="47"/>
        <end position="66"/>
    </location>
</feature>
<evidence type="ECO:0000256" key="1">
    <source>
        <dbReference type="ARBA" id="ARBA00004127"/>
    </source>
</evidence>
<keyword evidence="3 5" id="KW-1133">Transmembrane helix</keyword>
<dbReference type="PANTHER" id="PTHR43826:SF3">
    <property type="entry name" value="GLUCOSE-6-PHOSPHATE EXCHANGER SLC37A4"/>
    <property type="match status" value="1"/>
</dbReference>
<dbReference type="AlphaFoldDB" id="X1ECY8"/>
<comment type="caution">
    <text evidence="6">The sequence shown here is derived from an EMBL/GenBank/DDBJ whole genome shotgun (WGS) entry which is preliminary data.</text>
</comment>
<feature type="transmembrane region" description="Helical" evidence="5">
    <location>
        <begin position="15"/>
        <end position="35"/>
    </location>
</feature>
<dbReference type="InterPro" id="IPR011701">
    <property type="entry name" value="MFS"/>
</dbReference>
<evidence type="ECO:0000256" key="2">
    <source>
        <dbReference type="ARBA" id="ARBA00022692"/>
    </source>
</evidence>
<comment type="subcellular location">
    <subcellularLocation>
        <location evidence="1">Endomembrane system</location>
        <topology evidence="1">Multi-pass membrane protein</topology>
    </subcellularLocation>
</comment>
<gene>
    <name evidence="6" type="ORF">S01H4_57315</name>
</gene>
<dbReference type="Gene3D" id="1.20.1250.20">
    <property type="entry name" value="MFS general substrate transporter like domains"/>
    <property type="match status" value="1"/>
</dbReference>
<feature type="transmembrane region" description="Helical" evidence="5">
    <location>
        <begin position="176"/>
        <end position="195"/>
    </location>
</feature>
<dbReference type="GO" id="GO:0012505">
    <property type="term" value="C:endomembrane system"/>
    <property type="evidence" value="ECO:0007669"/>
    <property type="project" value="UniProtKB-SubCell"/>
</dbReference>
<dbReference type="InterPro" id="IPR051337">
    <property type="entry name" value="OPA_Antiporter"/>
</dbReference>
<feature type="non-terminal residue" evidence="6">
    <location>
        <position position="232"/>
    </location>
</feature>
<evidence type="ECO:0000256" key="4">
    <source>
        <dbReference type="ARBA" id="ARBA00023136"/>
    </source>
</evidence>
<dbReference type="EMBL" id="BART01033323">
    <property type="protein sequence ID" value="GAH06533.1"/>
    <property type="molecule type" value="Genomic_DNA"/>
</dbReference>
<feature type="transmembrane region" description="Helical" evidence="5">
    <location>
        <begin position="201"/>
        <end position="221"/>
    </location>
</feature>
<evidence type="ECO:0000256" key="5">
    <source>
        <dbReference type="SAM" id="Phobius"/>
    </source>
</evidence>
<feature type="transmembrane region" description="Helical" evidence="5">
    <location>
        <begin position="112"/>
        <end position="132"/>
    </location>
</feature>
<evidence type="ECO:0000256" key="3">
    <source>
        <dbReference type="ARBA" id="ARBA00022989"/>
    </source>
</evidence>
<dbReference type="InterPro" id="IPR036259">
    <property type="entry name" value="MFS_trans_sf"/>
</dbReference>
<accession>X1ECY8</accession>
<dbReference type="GO" id="GO:0016020">
    <property type="term" value="C:membrane"/>
    <property type="evidence" value="ECO:0007669"/>
    <property type="project" value="UniProtKB-ARBA"/>
</dbReference>
<reference evidence="6" key="1">
    <citation type="journal article" date="2014" name="Front. Microbiol.">
        <title>High frequency of phylogenetically diverse reductive dehalogenase-homologous genes in deep subseafloor sedimentary metagenomes.</title>
        <authorList>
            <person name="Kawai M."/>
            <person name="Futagami T."/>
            <person name="Toyoda A."/>
            <person name="Takaki Y."/>
            <person name="Nishi S."/>
            <person name="Hori S."/>
            <person name="Arai W."/>
            <person name="Tsubouchi T."/>
            <person name="Morono Y."/>
            <person name="Uchiyama I."/>
            <person name="Ito T."/>
            <person name="Fujiyama A."/>
            <person name="Inagaki F."/>
            <person name="Takami H."/>
        </authorList>
    </citation>
    <scope>NUCLEOTIDE SEQUENCE</scope>
    <source>
        <strain evidence="6">Expedition CK06-06</strain>
    </source>
</reference>
<evidence type="ECO:0008006" key="7">
    <source>
        <dbReference type="Google" id="ProtNLM"/>
    </source>
</evidence>
<evidence type="ECO:0000313" key="6">
    <source>
        <dbReference type="EMBL" id="GAH06533.1"/>
    </source>
</evidence>
<dbReference type="SUPFAM" id="SSF103473">
    <property type="entry name" value="MFS general substrate transporter"/>
    <property type="match status" value="1"/>
</dbReference>
<dbReference type="PANTHER" id="PTHR43826">
    <property type="entry name" value="GLUCOSE-6-PHOSPHATE EXCHANGER SLC37A4"/>
    <property type="match status" value="1"/>
</dbReference>
<keyword evidence="2 5" id="KW-0812">Transmembrane</keyword>
<feature type="non-terminal residue" evidence="6">
    <location>
        <position position="1"/>
    </location>
</feature>